<proteinExistence type="predicted"/>
<dbReference type="AlphaFoldDB" id="A0A9W9T5S6"/>
<gene>
    <name evidence="2" type="ORF">N7472_000727</name>
</gene>
<dbReference type="Proteomes" id="UP001150879">
    <property type="component" value="Unassembled WGS sequence"/>
</dbReference>
<keyword evidence="3" id="KW-1185">Reference proteome</keyword>
<evidence type="ECO:0000313" key="2">
    <source>
        <dbReference type="EMBL" id="KAJ5210588.1"/>
    </source>
</evidence>
<feature type="region of interest" description="Disordered" evidence="1">
    <location>
        <begin position="43"/>
        <end position="69"/>
    </location>
</feature>
<feature type="compositionally biased region" description="Basic and acidic residues" evidence="1">
    <location>
        <begin position="57"/>
        <end position="69"/>
    </location>
</feature>
<name>A0A9W9T5S6_9EURO</name>
<sequence length="69" mass="8156">MENSFMPECDETIAHNPHTHNDTAQERIKYKVCSQKFNCEPPIKLARPPQRVSPRPMDVKHHQDRFITE</sequence>
<dbReference type="EMBL" id="JAPQKP010000001">
    <property type="protein sequence ID" value="KAJ5210588.1"/>
    <property type="molecule type" value="Genomic_DNA"/>
</dbReference>
<protein>
    <submittedName>
        <fullName evidence="2">Uncharacterized protein</fullName>
    </submittedName>
</protein>
<comment type="caution">
    <text evidence="2">The sequence shown here is derived from an EMBL/GenBank/DDBJ whole genome shotgun (WGS) entry which is preliminary data.</text>
</comment>
<reference evidence="2" key="1">
    <citation type="submission" date="2022-11" db="EMBL/GenBank/DDBJ databases">
        <authorList>
            <person name="Petersen C."/>
        </authorList>
    </citation>
    <scope>NUCLEOTIDE SEQUENCE</scope>
    <source>
        <strain evidence="2">IBT 16849</strain>
    </source>
</reference>
<evidence type="ECO:0000313" key="3">
    <source>
        <dbReference type="Proteomes" id="UP001150879"/>
    </source>
</evidence>
<organism evidence="2 3">
    <name type="scientific">Penicillium cf. griseofulvum</name>
    <dbReference type="NCBI Taxonomy" id="2972120"/>
    <lineage>
        <taxon>Eukaryota</taxon>
        <taxon>Fungi</taxon>
        <taxon>Dikarya</taxon>
        <taxon>Ascomycota</taxon>
        <taxon>Pezizomycotina</taxon>
        <taxon>Eurotiomycetes</taxon>
        <taxon>Eurotiomycetidae</taxon>
        <taxon>Eurotiales</taxon>
        <taxon>Aspergillaceae</taxon>
        <taxon>Penicillium</taxon>
    </lineage>
</organism>
<reference evidence="2" key="2">
    <citation type="journal article" date="2023" name="IMA Fungus">
        <title>Comparative genomic study of the Penicillium genus elucidates a diverse pangenome and 15 lateral gene transfer events.</title>
        <authorList>
            <person name="Petersen C."/>
            <person name="Sorensen T."/>
            <person name="Nielsen M.R."/>
            <person name="Sondergaard T.E."/>
            <person name="Sorensen J.L."/>
            <person name="Fitzpatrick D.A."/>
            <person name="Frisvad J.C."/>
            <person name="Nielsen K.L."/>
        </authorList>
    </citation>
    <scope>NUCLEOTIDE SEQUENCE</scope>
    <source>
        <strain evidence="2">IBT 16849</strain>
    </source>
</reference>
<evidence type="ECO:0000256" key="1">
    <source>
        <dbReference type="SAM" id="MobiDB-lite"/>
    </source>
</evidence>
<feature type="region of interest" description="Disordered" evidence="1">
    <location>
        <begin position="1"/>
        <end position="23"/>
    </location>
</feature>
<accession>A0A9W9T5S6</accession>